<dbReference type="EMBL" id="NPDZ01000013">
    <property type="protein sequence ID" value="PJZ72120.1"/>
    <property type="molecule type" value="Genomic_DNA"/>
</dbReference>
<proteinExistence type="predicted"/>
<evidence type="ECO:0000313" key="2">
    <source>
        <dbReference type="EMBL" id="PJZ72120.1"/>
    </source>
</evidence>
<evidence type="ECO:0000313" key="3">
    <source>
        <dbReference type="Proteomes" id="UP000231962"/>
    </source>
</evidence>
<comment type="caution">
    <text evidence="2">The sequence shown here is derived from an EMBL/GenBank/DDBJ whole genome shotgun (WGS) entry which is preliminary data.</text>
</comment>
<accession>A0A2M9ZJ79</accession>
<dbReference type="Proteomes" id="UP000231962">
    <property type="component" value="Unassembled WGS sequence"/>
</dbReference>
<name>A0A2M9ZJ79_9LEPT</name>
<dbReference type="EMBL" id="NPDY01000023">
    <property type="protein sequence ID" value="PJZ68421.1"/>
    <property type="molecule type" value="Genomic_DNA"/>
</dbReference>
<sequence>MLGEVPIPKVLGEVPIPSVEGEVEVPSLLGEVAIPSALGDVAIPSTVGDVPTPATTPGEVTIPRSIAASLEAPFSALEEQEIEIREIAAINSIFCISKPFPAFRQTN</sequence>
<gene>
    <name evidence="1" type="ORF">CH360_16315</name>
    <name evidence="2" type="ORF">CH373_16115</name>
</gene>
<dbReference type="AlphaFoldDB" id="A0A2M9ZJ79"/>
<protein>
    <submittedName>
        <fullName evidence="2">Uncharacterized protein</fullName>
    </submittedName>
</protein>
<evidence type="ECO:0000313" key="1">
    <source>
        <dbReference type="EMBL" id="PJZ68421.1"/>
    </source>
</evidence>
<dbReference type="Proteomes" id="UP000231990">
    <property type="component" value="Unassembled WGS sequence"/>
</dbReference>
<reference evidence="3 4" key="1">
    <citation type="submission" date="2017-07" db="EMBL/GenBank/DDBJ databases">
        <title>Leptospira spp. isolated from tropical soils.</title>
        <authorList>
            <person name="Thibeaux R."/>
            <person name="Iraola G."/>
            <person name="Ferres I."/>
            <person name="Bierque E."/>
            <person name="Girault D."/>
            <person name="Soupe-Gilbert M.-E."/>
            <person name="Picardeau M."/>
            <person name="Goarant C."/>
        </authorList>
    </citation>
    <scope>NUCLEOTIDE SEQUENCE [LARGE SCALE GENOMIC DNA]</scope>
    <source>
        <strain evidence="2 4">FH1-B-B1</strain>
        <strain evidence="1 3">FH1-B-C1</strain>
    </source>
</reference>
<evidence type="ECO:0000313" key="4">
    <source>
        <dbReference type="Proteomes" id="UP000231990"/>
    </source>
</evidence>
<keyword evidence="3" id="KW-1185">Reference proteome</keyword>
<organism evidence="2 4">
    <name type="scientific">Leptospira perolatii</name>
    <dbReference type="NCBI Taxonomy" id="2023191"/>
    <lineage>
        <taxon>Bacteria</taxon>
        <taxon>Pseudomonadati</taxon>
        <taxon>Spirochaetota</taxon>
        <taxon>Spirochaetia</taxon>
        <taxon>Leptospirales</taxon>
        <taxon>Leptospiraceae</taxon>
        <taxon>Leptospira</taxon>
    </lineage>
</organism>